<dbReference type="EMBL" id="JHEG02000058">
    <property type="protein sequence ID" value="KIE08533.1"/>
    <property type="molecule type" value="Genomic_DNA"/>
</dbReference>
<dbReference type="EMBL" id="JHEG04000002">
    <property type="protein sequence ID" value="KAF3883876.1"/>
    <property type="molecule type" value="Genomic_DNA"/>
</dbReference>
<dbReference type="GO" id="GO:0000160">
    <property type="term" value="P:phosphorelay signal transduction system"/>
    <property type="evidence" value="ECO:0007669"/>
    <property type="project" value="InterPro"/>
</dbReference>
<dbReference type="PROSITE" id="PS50110">
    <property type="entry name" value="RESPONSE_REGULATORY"/>
    <property type="match status" value="1"/>
</dbReference>
<organism evidence="5">
    <name type="scientific">Tolypothrix bouteillei VB521301</name>
    <dbReference type="NCBI Taxonomy" id="1479485"/>
    <lineage>
        <taxon>Bacteria</taxon>
        <taxon>Bacillati</taxon>
        <taxon>Cyanobacteriota</taxon>
        <taxon>Cyanophyceae</taxon>
        <taxon>Nostocales</taxon>
        <taxon>Tolypothrichaceae</taxon>
        <taxon>Tolypothrix</taxon>
    </lineage>
</organism>
<dbReference type="AlphaFoldDB" id="A0A0C1QXY5"/>
<accession>A0A0C1QXY5</accession>
<reference evidence="4" key="2">
    <citation type="submission" date="2019-11" db="EMBL/GenBank/DDBJ databases">
        <title>Improved Assembly of Tolypothrix boutellei genome.</title>
        <authorList>
            <person name="Sarangi A.N."/>
            <person name="Mukherjee M."/>
            <person name="Ghosh S."/>
            <person name="Singh D."/>
            <person name="Das A."/>
            <person name="Kant S."/>
            <person name="Prusty A."/>
            <person name="Tripathy S."/>
        </authorList>
    </citation>
    <scope>NUCLEOTIDE SEQUENCE</scope>
    <source>
        <strain evidence="4">VB521301</strain>
    </source>
</reference>
<evidence type="ECO:0000256" key="2">
    <source>
        <dbReference type="PROSITE-ProRule" id="PRU00169"/>
    </source>
</evidence>
<evidence type="ECO:0000313" key="5">
    <source>
        <dbReference type="EMBL" id="KIE08533.1"/>
    </source>
</evidence>
<name>A0A0C1QXY5_9CYAN</name>
<dbReference type="InterPro" id="IPR011006">
    <property type="entry name" value="CheY-like_superfamily"/>
</dbReference>
<evidence type="ECO:0000256" key="1">
    <source>
        <dbReference type="ARBA" id="ARBA00022553"/>
    </source>
</evidence>
<dbReference type="OrthoDB" id="1901654at2"/>
<evidence type="ECO:0000259" key="3">
    <source>
        <dbReference type="PROSITE" id="PS50110"/>
    </source>
</evidence>
<gene>
    <name evidence="5" type="ORF">DA73_0228700</name>
    <name evidence="4" type="ORF">DA73_0400039915</name>
</gene>
<feature type="domain" description="Response regulatory" evidence="3">
    <location>
        <begin position="24"/>
        <end position="141"/>
    </location>
</feature>
<proteinExistence type="predicted"/>
<reference evidence="5" key="1">
    <citation type="journal article" date="2015" name="Genome Announc.">
        <title>Draft Genome Sequence of Tolypothrix boutellei Strain VB521301.</title>
        <authorList>
            <person name="Chandrababunaidu M.M."/>
            <person name="Singh D."/>
            <person name="Sen D."/>
            <person name="Bhan S."/>
            <person name="Das S."/>
            <person name="Gupta A."/>
            <person name="Adhikary S.P."/>
            <person name="Tripathy S."/>
        </authorList>
    </citation>
    <scope>NUCLEOTIDE SEQUENCE</scope>
    <source>
        <strain evidence="5">VB521301</strain>
    </source>
</reference>
<feature type="modified residue" description="4-aspartylphosphate" evidence="2">
    <location>
        <position position="73"/>
    </location>
</feature>
<dbReference type="SUPFAM" id="SSF52172">
    <property type="entry name" value="CheY-like"/>
    <property type="match status" value="1"/>
</dbReference>
<protein>
    <submittedName>
        <fullName evidence="5">Chemotaxis protein CheY</fullName>
    </submittedName>
    <submittedName>
        <fullName evidence="4">Response regulator</fullName>
    </submittedName>
</protein>
<dbReference type="InterPro" id="IPR050595">
    <property type="entry name" value="Bact_response_regulator"/>
</dbReference>
<evidence type="ECO:0000313" key="4">
    <source>
        <dbReference type="EMBL" id="KAF3883876.1"/>
    </source>
</evidence>
<dbReference type="PANTHER" id="PTHR44591">
    <property type="entry name" value="STRESS RESPONSE REGULATOR PROTEIN 1"/>
    <property type="match status" value="1"/>
</dbReference>
<keyword evidence="1 2" id="KW-0597">Phosphoprotein</keyword>
<comment type="caution">
    <text evidence="5">The sequence shown here is derived from an EMBL/GenBank/DDBJ whole genome shotgun (WGS) entry which is preliminary data.</text>
</comment>
<sequence>MSKHPNNFHLNSDRRNISTLEGLPILVVDDDSDNLLLMTFILEQSGAKVMTASSAMEALEIVQKFELRLLIADISMPKVDGYSLIRKIRNLNSPHKDIPAIAVTAIATDEGQIFALISGFQSYLIKPVDPDDFVAEAIKII</sequence>
<dbReference type="Proteomes" id="UP000029738">
    <property type="component" value="Unassembled WGS sequence"/>
</dbReference>
<dbReference type="STRING" id="1479485.DA73_0228700"/>
<evidence type="ECO:0000313" key="6">
    <source>
        <dbReference type="Proteomes" id="UP000029738"/>
    </source>
</evidence>
<dbReference type="PANTHER" id="PTHR44591:SF3">
    <property type="entry name" value="RESPONSE REGULATORY DOMAIN-CONTAINING PROTEIN"/>
    <property type="match status" value="1"/>
</dbReference>
<dbReference type="InterPro" id="IPR001789">
    <property type="entry name" value="Sig_transdc_resp-reg_receiver"/>
</dbReference>
<keyword evidence="6" id="KW-1185">Reference proteome</keyword>
<dbReference type="Gene3D" id="3.40.50.2300">
    <property type="match status" value="1"/>
</dbReference>
<dbReference type="SMART" id="SM00448">
    <property type="entry name" value="REC"/>
    <property type="match status" value="1"/>
</dbReference>
<dbReference type="Pfam" id="PF00072">
    <property type="entry name" value="Response_reg"/>
    <property type="match status" value="1"/>
</dbReference>